<gene>
    <name evidence="2" type="ORF">FJT64_002342</name>
</gene>
<feature type="region of interest" description="Disordered" evidence="1">
    <location>
        <begin position="18"/>
        <end position="53"/>
    </location>
</feature>
<name>A0A6A4WL64_AMPAM</name>
<reference evidence="2 3" key="1">
    <citation type="submission" date="2019-07" db="EMBL/GenBank/DDBJ databases">
        <title>Draft genome assembly of a fouling barnacle, Amphibalanus amphitrite (Darwin, 1854): The first reference genome for Thecostraca.</title>
        <authorList>
            <person name="Kim W."/>
        </authorList>
    </citation>
    <scope>NUCLEOTIDE SEQUENCE [LARGE SCALE GENOMIC DNA]</scope>
    <source>
        <strain evidence="2">SNU_AA5</strain>
        <tissue evidence="2">Soma without cirri and trophi</tissue>
    </source>
</reference>
<protein>
    <submittedName>
        <fullName evidence="2">Uncharacterized protein</fullName>
    </submittedName>
</protein>
<evidence type="ECO:0000313" key="2">
    <source>
        <dbReference type="EMBL" id="KAF0306863.1"/>
    </source>
</evidence>
<sequence>MTYRSAMGAAQAKARLYAVSAGRPGRPGSLRARSEAGGEPPEPTEGPRLTERDKHYLKETWRTLESDPTTVGIITFSQ</sequence>
<dbReference type="Proteomes" id="UP000440578">
    <property type="component" value="Unassembled WGS sequence"/>
</dbReference>
<proteinExistence type="predicted"/>
<comment type="caution">
    <text evidence="2">The sequence shown here is derived from an EMBL/GenBank/DDBJ whole genome shotgun (WGS) entry which is preliminary data.</text>
</comment>
<accession>A0A6A4WL64</accession>
<evidence type="ECO:0000256" key="1">
    <source>
        <dbReference type="SAM" id="MobiDB-lite"/>
    </source>
</evidence>
<organism evidence="2 3">
    <name type="scientific">Amphibalanus amphitrite</name>
    <name type="common">Striped barnacle</name>
    <name type="synonym">Balanus amphitrite</name>
    <dbReference type="NCBI Taxonomy" id="1232801"/>
    <lineage>
        <taxon>Eukaryota</taxon>
        <taxon>Metazoa</taxon>
        <taxon>Ecdysozoa</taxon>
        <taxon>Arthropoda</taxon>
        <taxon>Crustacea</taxon>
        <taxon>Multicrustacea</taxon>
        <taxon>Cirripedia</taxon>
        <taxon>Thoracica</taxon>
        <taxon>Thoracicalcarea</taxon>
        <taxon>Balanomorpha</taxon>
        <taxon>Balanoidea</taxon>
        <taxon>Balanidae</taxon>
        <taxon>Amphibalaninae</taxon>
        <taxon>Amphibalanus</taxon>
    </lineage>
</organism>
<dbReference type="EMBL" id="VIIS01000625">
    <property type="protein sequence ID" value="KAF0306863.1"/>
    <property type="molecule type" value="Genomic_DNA"/>
</dbReference>
<evidence type="ECO:0000313" key="3">
    <source>
        <dbReference type="Proteomes" id="UP000440578"/>
    </source>
</evidence>
<dbReference type="AlphaFoldDB" id="A0A6A4WL64"/>
<keyword evidence="3" id="KW-1185">Reference proteome</keyword>